<evidence type="ECO:0000313" key="2">
    <source>
        <dbReference type="EMBL" id="SEO49419.1"/>
    </source>
</evidence>
<reference evidence="3" key="1">
    <citation type="submission" date="2016-10" db="EMBL/GenBank/DDBJ databases">
        <authorList>
            <person name="Varghese N."/>
            <person name="Submissions S."/>
        </authorList>
    </citation>
    <scope>NUCLEOTIDE SEQUENCE [LARGE SCALE GENOMIC DNA]</scope>
    <source>
        <strain evidence="3">DSM 45413</strain>
    </source>
</reference>
<evidence type="ECO:0000259" key="1">
    <source>
        <dbReference type="PROSITE" id="PS51502"/>
    </source>
</evidence>
<dbReference type="SUPFAM" id="SSF54909">
    <property type="entry name" value="Dimeric alpha+beta barrel"/>
    <property type="match status" value="1"/>
</dbReference>
<dbReference type="STRING" id="673521.SAMN05660991_00581"/>
<gene>
    <name evidence="2" type="ORF">SAMN05660991_00581</name>
</gene>
<dbReference type="Proteomes" id="UP000198960">
    <property type="component" value="Unassembled WGS sequence"/>
</dbReference>
<organism evidence="2 3">
    <name type="scientific">Trujillonella endophytica</name>
    <dbReference type="NCBI Taxonomy" id="673521"/>
    <lineage>
        <taxon>Bacteria</taxon>
        <taxon>Bacillati</taxon>
        <taxon>Actinomycetota</taxon>
        <taxon>Actinomycetes</taxon>
        <taxon>Geodermatophilales</taxon>
        <taxon>Geodermatophilaceae</taxon>
        <taxon>Trujillonella</taxon>
    </lineage>
</organism>
<proteinExistence type="predicted"/>
<dbReference type="SMART" id="SM00886">
    <property type="entry name" value="Dabb"/>
    <property type="match status" value="1"/>
</dbReference>
<dbReference type="PROSITE" id="PS51502">
    <property type="entry name" value="S_R_A_B_BARREL"/>
    <property type="match status" value="1"/>
</dbReference>
<dbReference type="AlphaFoldDB" id="A0A1H8Q5B6"/>
<sequence length="218" mass="23662">MFVSLRMLTLPTDRAGEREALVAGLSGAAAELPGLRSSWVAPISPVAVINAGDVVWRAEFGTEAEAIAAPLSPVWRDRVAPLVDGAAVTGVGYRVTRTAVRQAGPGIWRALVFRVMPHGYPQAARDLEEATLLLPRHVPEIRSWALSTVATVEGPKAYTHVWEQEFDDLGGLTGPYMRTPVHYGLVDAWFDAEYPQYVVDPHVVQVVGDIDATIMRAP</sequence>
<dbReference type="Pfam" id="PF07876">
    <property type="entry name" value="Dabb"/>
    <property type="match status" value="1"/>
</dbReference>
<dbReference type="InterPro" id="IPR013097">
    <property type="entry name" value="Dabb"/>
</dbReference>
<feature type="domain" description="Stress-response A/B barrel" evidence="1">
    <location>
        <begin position="107"/>
        <end position="206"/>
    </location>
</feature>
<name>A0A1H8Q5B6_9ACTN</name>
<evidence type="ECO:0000313" key="3">
    <source>
        <dbReference type="Proteomes" id="UP000198960"/>
    </source>
</evidence>
<protein>
    <submittedName>
        <fullName evidence="2">Stress responsive A/B Barrel Domain</fullName>
    </submittedName>
</protein>
<accession>A0A1H8Q5B6</accession>
<keyword evidence="3" id="KW-1185">Reference proteome</keyword>
<dbReference type="EMBL" id="FOEE01000001">
    <property type="protein sequence ID" value="SEO49419.1"/>
    <property type="molecule type" value="Genomic_DNA"/>
</dbReference>
<dbReference type="RefSeq" id="WP_091939821.1">
    <property type="nucleotide sequence ID" value="NZ_FOEE01000001.1"/>
</dbReference>
<dbReference type="OrthoDB" id="7565202at2"/>
<dbReference type="InterPro" id="IPR011008">
    <property type="entry name" value="Dimeric_a/b-barrel"/>
</dbReference>